<dbReference type="OrthoDB" id="7663182at2759"/>
<evidence type="ECO:0000256" key="2">
    <source>
        <dbReference type="ARBA" id="ARBA00005340"/>
    </source>
</evidence>
<dbReference type="KEGG" id="cvn:111122405"/>
<dbReference type="PROSITE" id="PS51432">
    <property type="entry name" value="AP_NUCLEASE_F2_4"/>
    <property type="match status" value="1"/>
</dbReference>
<accession>A0A8B8CZG7</accession>
<keyword evidence="9" id="KW-1185">Reference proteome</keyword>
<dbReference type="GO" id="GO:0003677">
    <property type="term" value="F:DNA binding"/>
    <property type="evidence" value="ECO:0007669"/>
    <property type="project" value="InterPro"/>
</dbReference>
<comment type="cofactor">
    <cofactor evidence="1">
        <name>Zn(2+)</name>
        <dbReference type="ChEBI" id="CHEBI:29105"/>
    </cofactor>
</comment>
<comment type="similarity">
    <text evidence="2">Belongs to the AP endonuclease 2 family.</text>
</comment>
<dbReference type="InterPro" id="IPR018246">
    <property type="entry name" value="AP_endonuc_F2_Zn_BS"/>
</dbReference>
<evidence type="ECO:0000256" key="1">
    <source>
        <dbReference type="ARBA" id="ARBA00001947"/>
    </source>
</evidence>
<dbReference type="PROSITE" id="PS00731">
    <property type="entry name" value="AP_NUCLEASE_F2_3"/>
    <property type="match status" value="1"/>
</dbReference>
<keyword evidence="6" id="KW-0862">Zinc</keyword>
<reference evidence="10" key="1">
    <citation type="submission" date="2025-08" db="UniProtKB">
        <authorList>
            <consortium name="RefSeq"/>
        </authorList>
    </citation>
    <scope>IDENTIFICATION</scope>
    <source>
        <tissue evidence="10">Whole sample</tissue>
    </source>
</reference>
<dbReference type="GO" id="GO:0005634">
    <property type="term" value="C:nucleus"/>
    <property type="evidence" value="ECO:0007669"/>
    <property type="project" value="TreeGrafter"/>
</dbReference>
<evidence type="ECO:0000256" key="6">
    <source>
        <dbReference type="ARBA" id="ARBA00022833"/>
    </source>
</evidence>
<dbReference type="NCBIfam" id="TIGR00587">
    <property type="entry name" value="nfo"/>
    <property type="match status" value="1"/>
</dbReference>
<dbReference type="PANTHER" id="PTHR21445:SF0">
    <property type="entry name" value="APURINIC-APYRIMIDINIC ENDONUCLEASE"/>
    <property type="match status" value="1"/>
</dbReference>
<dbReference type="InterPro" id="IPR036237">
    <property type="entry name" value="Xyl_isomerase-like_sf"/>
</dbReference>
<evidence type="ECO:0000256" key="5">
    <source>
        <dbReference type="ARBA" id="ARBA00022801"/>
    </source>
</evidence>
<evidence type="ECO:0000256" key="4">
    <source>
        <dbReference type="ARBA" id="ARBA00022763"/>
    </source>
</evidence>
<name>A0A8B8CZG7_CRAVI</name>
<dbReference type="GO" id="GO:0008081">
    <property type="term" value="F:phosphoric diester hydrolase activity"/>
    <property type="evidence" value="ECO:0007669"/>
    <property type="project" value="TreeGrafter"/>
</dbReference>
<dbReference type="GeneID" id="111122405"/>
<evidence type="ECO:0000256" key="3">
    <source>
        <dbReference type="ARBA" id="ARBA00022723"/>
    </source>
</evidence>
<dbReference type="Pfam" id="PF01261">
    <property type="entry name" value="AP_endonuc_2"/>
    <property type="match status" value="1"/>
</dbReference>
<dbReference type="GO" id="GO:0005739">
    <property type="term" value="C:mitochondrion"/>
    <property type="evidence" value="ECO:0007669"/>
    <property type="project" value="TreeGrafter"/>
</dbReference>
<evidence type="ECO:0000313" key="9">
    <source>
        <dbReference type="Proteomes" id="UP000694844"/>
    </source>
</evidence>
<keyword evidence="7" id="KW-0234">DNA repair</keyword>
<dbReference type="InterPro" id="IPR013022">
    <property type="entry name" value="Xyl_isomerase-like_TIM-brl"/>
</dbReference>
<feature type="domain" description="Xylose isomerase-like TIM barrel" evidence="8">
    <location>
        <begin position="2"/>
        <end position="97"/>
    </location>
</feature>
<sequence length="100" mass="11476">MFAAGYDISTEKGFHNMMEEFDRVVGLQYLKELHLNDSKGKVGNKLDRHENIGKGEIGLESFRRIMNDHRLSGIPMILETPCPNDDTYEKEVKVLYALCN</sequence>
<dbReference type="AlphaFoldDB" id="A0A8B8CZG7"/>
<organism evidence="9 10">
    <name type="scientific">Crassostrea virginica</name>
    <name type="common">Eastern oyster</name>
    <dbReference type="NCBI Taxonomy" id="6565"/>
    <lineage>
        <taxon>Eukaryota</taxon>
        <taxon>Metazoa</taxon>
        <taxon>Spiralia</taxon>
        <taxon>Lophotrochozoa</taxon>
        <taxon>Mollusca</taxon>
        <taxon>Bivalvia</taxon>
        <taxon>Autobranchia</taxon>
        <taxon>Pteriomorphia</taxon>
        <taxon>Ostreida</taxon>
        <taxon>Ostreoidea</taxon>
        <taxon>Ostreidae</taxon>
        <taxon>Crassostrea</taxon>
    </lineage>
</organism>
<evidence type="ECO:0000313" key="10">
    <source>
        <dbReference type="RefSeq" id="XP_022319896.1"/>
    </source>
</evidence>
<gene>
    <name evidence="10" type="primary">LOC111122405</name>
</gene>
<dbReference type="PANTHER" id="PTHR21445">
    <property type="entry name" value="ENDONUCLEASE IV ENDODEOXYRIBONUCLEASE IV"/>
    <property type="match status" value="1"/>
</dbReference>
<keyword evidence="3" id="KW-0479">Metal-binding</keyword>
<dbReference type="GO" id="GO:0008270">
    <property type="term" value="F:zinc ion binding"/>
    <property type="evidence" value="ECO:0007669"/>
    <property type="project" value="InterPro"/>
</dbReference>
<keyword evidence="5" id="KW-0378">Hydrolase</keyword>
<keyword evidence="4" id="KW-0227">DNA damage</keyword>
<dbReference type="RefSeq" id="XP_022319896.1">
    <property type="nucleotide sequence ID" value="XM_022464188.1"/>
</dbReference>
<dbReference type="GO" id="GO:0003906">
    <property type="term" value="F:DNA-(apurinic or apyrimidinic site) endonuclease activity"/>
    <property type="evidence" value="ECO:0007669"/>
    <property type="project" value="TreeGrafter"/>
</dbReference>
<dbReference type="Gene3D" id="3.20.20.150">
    <property type="entry name" value="Divalent-metal-dependent TIM barrel enzymes"/>
    <property type="match status" value="1"/>
</dbReference>
<proteinExistence type="inferred from homology"/>
<evidence type="ECO:0000256" key="7">
    <source>
        <dbReference type="ARBA" id="ARBA00023204"/>
    </source>
</evidence>
<dbReference type="SUPFAM" id="SSF51658">
    <property type="entry name" value="Xylose isomerase-like"/>
    <property type="match status" value="1"/>
</dbReference>
<dbReference type="InterPro" id="IPR001719">
    <property type="entry name" value="AP_endonuc_2"/>
</dbReference>
<dbReference type="GO" id="GO:0006284">
    <property type="term" value="P:base-excision repair"/>
    <property type="evidence" value="ECO:0007669"/>
    <property type="project" value="TreeGrafter"/>
</dbReference>
<evidence type="ECO:0000259" key="8">
    <source>
        <dbReference type="Pfam" id="PF01261"/>
    </source>
</evidence>
<dbReference type="Proteomes" id="UP000694844">
    <property type="component" value="Chromosome 2"/>
</dbReference>
<protein>
    <submittedName>
        <fullName evidence="10">Uncharacterized protein LOC111122405</fullName>
    </submittedName>
</protein>